<accession>A0A183CD42</accession>
<dbReference type="GO" id="GO:0005737">
    <property type="term" value="C:cytoplasm"/>
    <property type="evidence" value="ECO:0007669"/>
    <property type="project" value="TreeGrafter"/>
</dbReference>
<keyword evidence="7" id="KW-1185">Reference proteome</keyword>
<feature type="binding site" evidence="5">
    <location>
        <begin position="188"/>
        <end position="194"/>
    </location>
    <ligand>
        <name>S-adenosyl-L-methionine</name>
        <dbReference type="ChEBI" id="CHEBI:59789"/>
    </ligand>
</feature>
<dbReference type="GO" id="GO:0000049">
    <property type="term" value="F:tRNA binding"/>
    <property type="evidence" value="ECO:0007669"/>
    <property type="project" value="TreeGrafter"/>
</dbReference>
<keyword evidence="1 5" id="KW-0489">Methyltransferase</keyword>
<evidence type="ECO:0000256" key="3">
    <source>
        <dbReference type="ARBA" id="ARBA00022691"/>
    </source>
</evidence>
<evidence type="ECO:0000313" key="8">
    <source>
        <dbReference type="WBParaSite" id="GPLIN_001079400"/>
    </source>
</evidence>
<dbReference type="InterPro" id="IPR029063">
    <property type="entry name" value="SAM-dependent_MTases_sf"/>
</dbReference>
<dbReference type="PRINTS" id="PR02008">
    <property type="entry name" value="RCMTFAMILY"/>
</dbReference>
<dbReference type="AlphaFoldDB" id="A0A183CD42"/>
<keyword evidence="2 5" id="KW-0808">Transferase</keyword>
<evidence type="ECO:0000256" key="2">
    <source>
        <dbReference type="ARBA" id="ARBA00022679"/>
    </source>
</evidence>
<keyword evidence="4 5" id="KW-0694">RNA-binding</keyword>
<evidence type="ECO:0000256" key="1">
    <source>
        <dbReference type="ARBA" id="ARBA00022603"/>
    </source>
</evidence>
<evidence type="ECO:0000259" key="6">
    <source>
        <dbReference type="PROSITE" id="PS51686"/>
    </source>
</evidence>
<reference evidence="8" key="3">
    <citation type="submission" date="2016-06" db="UniProtKB">
        <authorList>
            <consortium name="WormBaseParasite"/>
        </authorList>
    </citation>
    <scope>IDENTIFICATION</scope>
</reference>
<dbReference type="Proteomes" id="UP000050741">
    <property type="component" value="Unassembled WGS sequence"/>
</dbReference>
<dbReference type="GO" id="GO:0030488">
    <property type="term" value="P:tRNA methylation"/>
    <property type="evidence" value="ECO:0007669"/>
    <property type="project" value="TreeGrafter"/>
</dbReference>
<dbReference type="InterPro" id="IPR049560">
    <property type="entry name" value="MeTrfase_RsmB-F_NOP2_cat"/>
</dbReference>
<dbReference type="InterPro" id="IPR001678">
    <property type="entry name" value="MeTrfase_RsmB-F_NOP2_dom"/>
</dbReference>
<feature type="binding site" evidence="5">
    <location>
        <position position="217"/>
    </location>
    <ligand>
        <name>S-adenosyl-L-methionine</name>
        <dbReference type="ChEBI" id="CHEBI:59789"/>
    </ligand>
</feature>
<feature type="active site" description="Nucleophile" evidence="5">
    <location>
        <position position="321"/>
    </location>
</feature>
<dbReference type="InterPro" id="IPR023267">
    <property type="entry name" value="RCMT"/>
</dbReference>
<dbReference type="PROSITE" id="PS51686">
    <property type="entry name" value="SAM_MT_RSMB_NOP"/>
    <property type="match status" value="1"/>
</dbReference>
<keyword evidence="3 5" id="KW-0949">S-adenosyl-L-methionine</keyword>
<dbReference type="PANTHER" id="PTHR22808">
    <property type="entry name" value="NCL1 YEAST -RELATED NOL1/NOP2/FMU SUN DOMAIN-CONTAINING"/>
    <property type="match status" value="1"/>
</dbReference>
<dbReference type="Gene3D" id="3.40.50.150">
    <property type="entry name" value="Vaccinia Virus protein VP39"/>
    <property type="match status" value="1"/>
</dbReference>
<feature type="domain" description="SAM-dependent MTase RsmB/NOP-type" evidence="6">
    <location>
        <begin position="64"/>
        <end position="328"/>
    </location>
</feature>
<dbReference type="WBParaSite" id="GPLIN_001079400">
    <property type="protein sequence ID" value="GPLIN_001079400"/>
    <property type="gene ID" value="GPLIN_001079400"/>
</dbReference>
<dbReference type="GO" id="GO:0016428">
    <property type="term" value="F:tRNA (cytidine-5-)-methyltransferase activity"/>
    <property type="evidence" value="ECO:0007669"/>
    <property type="project" value="TreeGrafter"/>
</dbReference>
<feature type="binding site" evidence="5">
    <location>
        <position position="245"/>
    </location>
    <ligand>
        <name>S-adenosyl-L-methionine</name>
        <dbReference type="ChEBI" id="CHEBI:59789"/>
    </ligand>
</feature>
<protein>
    <submittedName>
        <fullName evidence="8">SAM_MT_RSMB_NOP domain-containing protein</fullName>
    </submittedName>
</protein>
<evidence type="ECO:0000256" key="4">
    <source>
        <dbReference type="ARBA" id="ARBA00022884"/>
    </source>
</evidence>
<dbReference type="Pfam" id="PF01189">
    <property type="entry name" value="Methyltr_RsmB-F"/>
    <property type="match status" value="1"/>
</dbReference>
<proteinExistence type="inferred from homology"/>
<dbReference type="GO" id="GO:0005634">
    <property type="term" value="C:nucleus"/>
    <property type="evidence" value="ECO:0007669"/>
    <property type="project" value="TreeGrafter"/>
</dbReference>
<organism evidence="7 8">
    <name type="scientific">Globodera pallida</name>
    <name type="common">Potato cyst nematode worm</name>
    <name type="synonym">Heterodera pallida</name>
    <dbReference type="NCBI Taxonomy" id="36090"/>
    <lineage>
        <taxon>Eukaryota</taxon>
        <taxon>Metazoa</taxon>
        <taxon>Ecdysozoa</taxon>
        <taxon>Nematoda</taxon>
        <taxon>Chromadorea</taxon>
        <taxon>Rhabditida</taxon>
        <taxon>Tylenchina</taxon>
        <taxon>Tylenchomorpha</taxon>
        <taxon>Tylenchoidea</taxon>
        <taxon>Heteroderidae</taxon>
        <taxon>Heteroderinae</taxon>
        <taxon>Globodera</taxon>
    </lineage>
</organism>
<feature type="binding site" evidence="5">
    <location>
        <position position="268"/>
    </location>
    <ligand>
        <name>S-adenosyl-L-methionine</name>
        <dbReference type="ChEBI" id="CHEBI:59789"/>
    </ligand>
</feature>
<evidence type="ECO:0000256" key="5">
    <source>
        <dbReference type="PROSITE-ProRule" id="PRU01023"/>
    </source>
</evidence>
<comment type="similarity">
    <text evidence="5">Belongs to the class I-like SAM-binding methyltransferase superfamily. RsmB/NOP family.</text>
</comment>
<name>A0A183CD42_GLOPA</name>
<dbReference type="PANTHER" id="PTHR22808:SF1">
    <property type="entry name" value="RNA CYTOSINE-C(5)-METHYLTRANSFERASE NSUN2-RELATED"/>
    <property type="match status" value="1"/>
</dbReference>
<reference evidence="7" key="2">
    <citation type="submission" date="2014-05" db="EMBL/GenBank/DDBJ databases">
        <title>The genome and life-stage specific transcriptomes of Globodera pallida elucidate key aspects of plant parasitism by a cyst nematode.</title>
        <authorList>
            <person name="Cotton J.A."/>
            <person name="Lilley C.J."/>
            <person name="Jones L.M."/>
            <person name="Kikuchi T."/>
            <person name="Reid A.J."/>
            <person name="Thorpe P."/>
            <person name="Tsai I.J."/>
            <person name="Beasley H."/>
            <person name="Blok V."/>
            <person name="Cock P.J.A."/>
            <person name="Van den Akker S.E."/>
            <person name="Holroyd N."/>
            <person name="Hunt M."/>
            <person name="Mantelin S."/>
            <person name="Naghra H."/>
            <person name="Pain A."/>
            <person name="Palomares-Rius J.E."/>
            <person name="Zarowiecki M."/>
            <person name="Berriman M."/>
            <person name="Jones J.T."/>
            <person name="Urwin P.E."/>
        </authorList>
    </citation>
    <scope>NUCLEOTIDE SEQUENCE [LARGE SCALE GENOMIC DNA]</scope>
    <source>
        <strain evidence="7">Lindley</strain>
    </source>
</reference>
<sequence length="328" mass="37524">MGDSFPLKIESEHRQKAIASLKQRPPAKGIRQNYELNRFERRNDALFEFFKQQGIVPDSEWDQFRESVVSELPSSFRIQRSLPERDCLADYLERHFFKQIASIKENEAVPTESDSNGIHPPKPIPFVRYAYQTKMARATIRRHPILKEFHQFLVNETELGNISRQEACSMVPPLLLDVQPHHRVLDACAAPGSKTMQIIELMHENCSNPEGLVVANDSDYKRCYLLVRQTLKRMPTANVVVVSHDASQLPTVLDANKRPVLFDRILCDLICSGDGTLRKNPELWKSWDPLKGVNLHKLQLQIALRCLELLAEGGLMIYSTCSLNPVEI</sequence>
<dbReference type="FunFam" id="3.40.50.150:FF:000271">
    <property type="entry name" value="NOL1/NOP2/Sun family protein"/>
    <property type="match status" value="1"/>
</dbReference>
<dbReference type="SUPFAM" id="SSF53335">
    <property type="entry name" value="S-adenosyl-L-methionine-dependent methyltransferases"/>
    <property type="match status" value="1"/>
</dbReference>
<reference evidence="7" key="1">
    <citation type="submission" date="2013-12" db="EMBL/GenBank/DDBJ databases">
        <authorList>
            <person name="Aslett M."/>
        </authorList>
    </citation>
    <scope>NUCLEOTIDE SEQUENCE [LARGE SCALE GENOMIC DNA]</scope>
    <source>
        <strain evidence="7">Lindley</strain>
    </source>
</reference>
<evidence type="ECO:0000313" key="7">
    <source>
        <dbReference type="Proteomes" id="UP000050741"/>
    </source>
</evidence>